<dbReference type="PANTHER" id="PTHR34819">
    <property type="entry name" value="LARGE CYSTEINE-RICH PERIPLASMIC PROTEIN OMCB"/>
    <property type="match status" value="1"/>
</dbReference>
<evidence type="ECO:0000259" key="2">
    <source>
        <dbReference type="Pfam" id="PF01345"/>
    </source>
</evidence>
<dbReference type="InterPro" id="IPR001434">
    <property type="entry name" value="OmcB-like_DUF11"/>
</dbReference>
<dbReference type="NCBIfam" id="TIGR01451">
    <property type="entry name" value="B_ant_repeat"/>
    <property type="match status" value="2"/>
</dbReference>
<reference evidence="4" key="1">
    <citation type="submission" date="2011-02" db="EMBL/GenBank/DDBJ databases">
        <title>The complete sequence of chromosome of Deinococcus proteolyticus DSM 20540.</title>
        <authorList>
            <consortium name="US DOE Joint Genome Institute (JGI-PGF)"/>
            <person name="Lucas S."/>
            <person name="Copeland A."/>
            <person name="Lapidus A."/>
            <person name="Bruce D."/>
            <person name="Goodwin L."/>
            <person name="Pitluck S."/>
            <person name="Kyrpides N."/>
            <person name="Mavromatis K."/>
            <person name="Pagani I."/>
            <person name="Ivanova N."/>
            <person name="Ovchinnikova G."/>
            <person name="Zeytun A."/>
            <person name="Detter J.C."/>
            <person name="Han C."/>
            <person name="Land M."/>
            <person name="Hauser L."/>
            <person name="Markowitz V."/>
            <person name="Cheng J.-F."/>
            <person name="Hugenholtz P."/>
            <person name="Woyke T."/>
            <person name="Wu D."/>
            <person name="Pukall R."/>
            <person name="Steenblock K."/>
            <person name="Brambilla E."/>
            <person name="Klenk H.-P."/>
            <person name="Eisen J.A."/>
        </authorList>
    </citation>
    <scope>NUCLEOTIDE SEQUENCE [LARGE SCALE GENOMIC DNA]</scope>
    <source>
        <strain evidence="4">ATCC 35074 / DSM 20540 / JCM 6276 / NBRC 101906 / NCIMB 13154 / VKM Ac-1939 / CCM 2703 / MRP</strain>
    </source>
</reference>
<feature type="signal peptide" evidence="1">
    <location>
        <begin position="1"/>
        <end position="25"/>
    </location>
</feature>
<dbReference type="NCBIfam" id="TIGR04226">
    <property type="entry name" value="RrgB_K2N_iso_D2"/>
    <property type="match status" value="1"/>
</dbReference>
<evidence type="ECO:0000313" key="3">
    <source>
        <dbReference type="EMBL" id="ADY25393.1"/>
    </source>
</evidence>
<dbReference type="KEGG" id="dpt:Deipr_0220"/>
<dbReference type="STRING" id="693977.Deipr_0220"/>
<sequence>MPRSRPTTLSTLLLSGLLSASPALAQLTPSGTQITNRASAQFDDAEGRPAPVAYSNTVLTTVQDICGVSVLPSGSVAAPALSRDVLPGDTVLFPYTLTNSGNVTSTFAVRTQLEAGNPLTTVLSAHLDLNRNGQVDPAEPAVQEVTLDAGASVTVLVRTETAPTIETGQSFINLVASCADGSSADTDNVSALVVGTPPEVQVQKAFEPAKILPGQETTVRISAVNSGVRDSREVVLTDLLTEQLAQGLEFVAGSASSPAGRTEYFDGERWQVEPPSQVLGVRTVASQLAPRARAELTFRLRARDAADGRQFLNVATAVASGRESSANATLSVRYTPAVALGPVGHSNAEEGSPADTQTKPFAKSGQEVCFDHGLRNTGDVADLFTITVTYPEGRAKHVLYDEHNRPLALPIYLEPGQRVYVRVCYTPEELPVTALITATGERGSSNSTTDYLRPLPQLVKTVVDPQDTRTVQAGELVTYQLQVTNIYGAELKDVRISDPLPAGVDYVSSQAGGQVTGTPGAQVVHWDFASLAPGESRTVELTVRVSDRVKMGETIANTFNLVSSELPAVDGIPLVISEPATVQLPVQIQVAKQASTQQVNVGDRVTFTLTITNPSPAADLTPVDIVDMLADPSVLDYIPGSATLSYGQQDAEPLADPKMQTRVLDRPLGNYQAGDEVSEVMLWTLPTLKAGQSATLTYDMRVQASAAQQSSLRNYVLVSGIGPSGATDIAEDSSEAEVVVNLQLFRPLGEVIGTVYVDRNRSGTYDKEVDTPVNRARVVLAGGRTALTDQHGRFSFLNVPLGSHALRLDPGTVPYAPLVMPQEATSGTQTVHVRGLTSADFPLAPLGGEIDVIRRTTLNAGPLTVNKTVSRTAQGYRVDLSLKSDRPLPGLRLSDPLPAGATLLSGTAGFEGTLPAGEHRISYTFSYSGEPRSAVTDPQLEWRQP</sequence>
<dbReference type="HOGENOM" id="CLU_313931_0_0_0"/>
<dbReference type="OrthoDB" id="9773411at2"/>
<name>F0RIY5_DEIPM</name>
<evidence type="ECO:0000256" key="1">
    <source>
        <dbReference type="SAM" id="SignalP"/>
    </source>
</evidence>
<dbReference type="Gene3D" id="2.60.40.740">
    <property type="match status" value="2"/>
</dbReference>
<proteinExistence type="predicted"/>
<organism evidence="3 4">
    <name type="scientific">Deinococcus proteolyticus (strain ATCC 35074 / DSM 20540 / JCM 6276 / NBRC 101906 / NCIMB 13154 / VKM Ac-1939 / CCM 2703 / MRP)</name>
    <dbReference type="NCBI Taxonomy" id="693977"/>
    <lineage>
        <taxon>Bacteria</taxon>
        <taxon>Thermotogati</taxon>
        <taxon>Deinococcota</taxon>
        <taxon>Deinococci</taxon>
        <taxon>Deinococcales</taxon>
        <taxon>Deinococcaceae</taxon>
        <taxon>Deinococcus</taxon>
    </lineage>
</organism>
<dbReference type="InterPro" id="IPR026466">
    <property type="entry name" value="Fim_isopep_form_D2_dom"/>
</dbReference>
<dbReference type="Proteomes" id="UP000007718">
    <property type="component" value="Chromosome"/>
</dbReference>
<evidence type="ECO:0000313" key="4">
    <source>
        <dbReference type="Proteomes" id="UP000007718"/>
    </source>
</evidence>
<dbReference type="eggNOG" id="COG4719">
    <property type="taxonomic scope" value="Bacteria"/>
</dbReference>
<dbReference type="PANTHER" id="PTHR34819:SF3">
    <property type="entry name" value="CELL SURFACE PROTEIN"/>
    <property type="match status" value="1"/>
</dbReference>
<gene>
    <name evidence="3" type="ordered locus">Deipr_0220</name>
</gene>
<dbReference type="InterPro" id="IPR047589">
    <property type="entry name" value="DUF11_rpt"/>
</dbReference>
<dbReference type="InterPro" id="IPR051172">
    <property type="entry name" value="Chlamydia_OmcB"/>
</dbReference>
<dbReference type="SUPFAM" id="SSF117074">
    <property type="entry name" value="Hypothetical protein PA1324"/>
    <property type="match status" value="1"/>
</dbReference>
<protein>
    <submittedName>
        <fullName evidence="3">Conserved repeat domain protein</fullName>
    </submittedName>
</protein>
<keyword evidence="4" id="KW-1185">Reference proteome</keyword>
<feature type="chain" id="PRO_5003259503" evidence="1">
    <location>
        <begin position="26"/>
        <end position="945"/>
    </location>
</feature>
<dbReference type="Pfam" id="PF01345">
    <property type="entry name" value="DUF11"/>
    <property type="match status" value="3"/>
</dbReference>
<feature type="domain" description="DUF11" evidence="2">
    <location>
        <begin position="200"/>
        <end position="321"/>
    </location>
</feature>
<reference evidence="3 4" key="2">
    <citation type="journal article" date="2012" name="Stand. Genomic Sci.">
        <title>Complete genome sequence of the orange-red pigmented, radioresistant Deinococcus proteolyticus type strain (MRP(T)).</title>
        <authorList>
            <person name="Copeland A."/>
            <person name="Zeytun A."/>
            <person name="Yassawong M."/>
            <person name="Nolan M."/>
            <person name="Lucas S."/>
            <person name="Hammon N."/>
            <person name="Deshpande S."/>
            <person name="Cheng J.F."/>
            <person name="Han C."/>
            <person name="Tapia R."/>
            <person name="Goodwin L.A."/>
            <person name="Pitluck S."/>
            <person name="Mavromatis K."/>
            <person name="Liolios K."/>
            <person name="Pagani I."/>
            <person name="Ivanova N."/>
            <person name="Mikhailova N."/>
            <person name="Pati A."/>
            <person name="Chen A."/>
            <person name="Palaniappan K."/>
            <person name="Land M."/>
            <person name="Hauser L."/>
            <person name="Jeffries C.D."/>
            <person name="Brambilla E.M."/>
            <person name="Rohde M."/>
            <person name="Sikorski J."/>
            <person name="Pukall R."/>
            <person name="Goker M."/>
            <person name="Detter J.C."/>
            <person name="Woyke T."/>
            <person name="Bristow J."/>
            <person name="Eisen J.A."/>
            <person name="Markowitz V."/>
            <person name="Hugenholtz P."/>
            <person name="Kyrpides N.C."/>
            <person name="Klenk H.P."/>
            <person name="Lapidus A."/>
        </authorList>
    </citation>
    <scope>NUCLEOTIDE SEQUENCE [LARGE SCALE GENOMIC DNA]</scope>
    <source>
        <strain evidence="4">ATCC 35074 / DSM 20540 / JCM 6276 / NBRC 101906 / NCIMB 13154 / VKM Ac-1939 / CCM 2703 / MRP</strain>
    </source>
</reference>
<dbReference type="AlphaFoldDB" id="F0RIY5"/>
<dbReference type="RefSeq" id="WP_013614002.1">
    <property type="nucleotide sequence ID" value="NC_015161.1"/>
</dbReference>
<keyword evidence="1" id="KW-0732">Signal</keyword>
<feature type="domain" description="DUF11" evidence="2">
    <location>
        <begin position="588"/>
        <end position="734"/>
    </location>
</feature>
<accession>F0RIY5</accession>
<dbReference type="EMBL" id="CP002536">
    <property type="protein sequence ID" value="ADY25393.1"/>
    <property type="molecule type" value="Genomic_DNA"/>
</dbReference>
<feature type="domain" description="DUF11" evidence="2">
    <location>
        <begin position="466"/>
        <end position="564"/>
    </location>
</feature>